<comment type="caution">
    <text evidence="1">The sequence shown here is derived from an EMBL/GenBank/DDBJ whole genome shotgun (WGS) entry which is preliminary data.</text>
</comment>
<gene>
    <name evidence="1" type="ORF">FYJ84_04080</name>
</gene>
<evidence type="ECO:0000313" key="2">
    <source>
        <dbReference type="Proteomes" id="UP000433181"/>
    </source>
</evidence>
<reference evidence="1 2" key="1">
    <citation type="submission" date="2019-08" db="EMBL/GenBank/DDBJ databases">
        <title>In-depth cultivation of the pig gut microbiome towards novel bacterial diversity and tailored functional studies.</title>
        <authorList>
            <person name="Wylensek D."/>
            <person name="Hitch T.C.A."/>
            <person name="Clavel T."/>
        </authorList>
    </citation>
    <scope>NUCLEOTIDE SEQUENCE [LARGE SCALE GENOMIC DNA]</scope>
    <source>
        <strain evidence="1 2">WCA-693-APC-5D-A</strain>
    </source>
</reference>
<keyword evidence="2" id="KW-1185">Reference proteome</keyword>
<dbReference type="EMBL" id="VUNR01000005">
    <property type="protein sequence ID" value="MSU08171.1"/>
    <property type="molecule type" value="Genomic_DNA"/>
</dbReference>
<dbReference type="GeneID" id="96778084"/>
<proteinExistence type="predicted"/>
<protein>
    <submittedName>
        <fullName evidence="1">Uncharacterized protein</fullName>
    </submittedName>
</protein>
<sequence length="65" mass="7455">MFYESMIKLKKKNIEAVIKIPFDTRDEALVGFNRLLDMLDESHDDTLKVLNSFAGNGVKEESHVL</sequence>
<evidence type="ECO:0000313" key="1">
    <source>
        <dbReference type="EMBL" id="MSU08171.1"/>
    </source>
</evidence>
<dbReference type="RefSeq" id="WP_154406327.1">
    <property type="nucleotide sequence ID" value="NZ_VUNR01000005.1"/>
</dbReference>
<accession>A0A6I2UG67</accession>
<dbReference type="Proteomes" id="UP000433181">
    <property type="component" value="Unassembled WGS sequence"/>
</dbReference>
<organism evidence="1 2">
    <name type="scientific">Anaerovibrio slackiae</name>
    <dbReference type="NCBI Taxonomy" id="2652309"/>
    <lineage>
        <taxon>Bacteria</taxon>
        <taxon>Bacillati</taxon>
        <taxon>Bacillota</taxon>
        <taxon>Negativicutes</taxon>
        <taxon>Selenomonadales</taxon>
        <taxon>Selenomonadaceae</taxon>
        <taxon>Anaerovibrio</taxon>
    </lineage>
</organism>
<dbReference type="AlphaFoldDB" id="A0A6I2UG67"/>
<name>A0A6I2UG67_9FIRM</name>